<accession>A0A1Y2EGI7</accession>
<reference evidence="7 8" key="1">
    <citation type="submission" date="2016-08" db="EMBL/GenBank/DDBJ databases">
        <title>A Parts List for Fungal Cellulosomes Revealed by Comparative Genomics.</title>
        <authorList>
            <consortium name="DOE Joint Genome Institute"/>
            <person name="Haitjema C.H."/>
            <person name="Gilmore S.P."/>
            <person name="Henske J.K."/>
            <person name="Solomon K.V."/>
            <person name="De Groot R."/>
            <person name="Kuo A."/>
            <person name="Mondo S.J."/>
            <person name="Salamov A.A."/>
            <person name="Labutti K."/>
            <person name="Zhao Z."/>
            <person name="Chiniquy J."/>
            <person name="Barry K."/>
            <person name="Brewer H.M."/>
            <person name="Purvine S.O."/>
            <person name="Wright A.T."/>
            <person name="Boxma B."/>
            <person name="Van Alen T."/>
            <person name="Hackstein J.H."/>
            <person name="Baker S.E."/>
            <person name="Grigoriev I.V."/>
            <person name="O'Malley M.A."/>
        </authorList>
    </citation>
    <scope>NUCLEOTIDE SEQUENCE [LARGE SCALE GENOMIC DNA]</scope>
    <source>
        <strain evidence="7 8">G1</strain>
    </source>
</reference>
<keyword evidence="4 5" id="KW-0472">Membrane</keyword>
<comment type="subcellular location">
    <subcellularLocation>
        <location evidence="1">Membrane</location>
        <topology evidence="1">Multi-pass membrane protein</topology>
    </subcellularLocation>
</comment>
<evidence type="ECO:0000256" key="6">
    <source>
        <dbReference type="SAM" id="SignalP"/>
    </source>
</evidence>
<evidence type="ECO:0000313" key="7">
    <source>
        <dbReference type="EMBL" id="ORY70689.1"/>
    </source>
</evidence>
<organism evidence="7 8">
    <name type="scientific">Neocallimastix californiae</name>
    <dbReference type="NCBI Taxonomy" id="1754190"/>
    <lineage>
        <taxon>Eukaryota</taxon>
        <taxon>Fungi</taxon>
        <taxon>Fungi incertae sedis</taxon>
        <taxon>Chytridiomycota</taxon>
        <taxon>Chytridiomycota incertae sedis</taxon>
        <taxon>Neocallimastigomycetes</taxon>
        <taxon>Neocallimastigales</taxon>
        <taxon>Neocallimastigaceae</taxon>
        <taxon>Neocallimastix</taxon>
    </lineage>
</organism>
<feature type="transmembrane region" description="Helical" evidence="5">
    <location>
        <begin position="254"/>
        <end position="275"/>
    </location>
</feature>
<proteinExistence type="predicted"/>
<sequence>MHFSIVIIVICVATSLGSLCGIGGGVIIKPVLDAVSSFSKFQIALISTSCVLTTCSTSVIKHLIYRTKVNLKESLVLAVGGILGGIAGTYFFNFIRDIINDSYPETGKDIITLIQNAGIGFLIFLVLLYMLTLKKKGVSYHLNSLLVVGIIGVFLGMISVFLDIGGGAINVCIFILLFSMNVKSAAVNSLLVIVFSQITKLIQYVIMGNFKDNVTFDDTLTWWLFVILIITSVITGIIGSHFNKKIDASYIDLAYDGSLVGIILIAGYNVVNISIKLAK</sequence>
<keyword evidence="3 5" id="KW-1133">Transmembrane helix</keyword>
<keyword evidence="8" id="KW-1185">Reference proteome</keyword>
<protein>
    <recommendedName>
        <fullName evidence="9">Membrane transporter protein</fullName>
    </recommendedName>
</protein>
<evidence type="ECO:0008006" key="9">
    <source>
        <dbReference type="Google" id="ProtNLM"/>
    </source>
</evidence>
<comment type="caution">
    <text evidence="7">The sequence shown here is derived from an EMBL/GenBank/DDBJ whole genome shotgun (WGS) entry which is preliminary data.</text>
</comment>
<name>A0A1Y2EGI7_9FUNG</name>
<gene>
    <name evidence="7" type="ORF">LY90DRAFT_504025</name>
</gene>
<feature type="signal peptide" evidence="6">
    <location>
        <begin position="1"/>
        <end position="17"/>
    </location>
</feature>
<dbReference type="AlphaFoldDB" id="A0A1Y2EGI7"/>
<evidence type="ECO:0000256" key="3">
    <source>
        <dbReference type="ARBA" id="ARBA00022989"/>
    </source>
</evidence>
<dbReference type="Pfam" id="PF01925">
    <property type="entry name" value="TauE"/>
    <property type="match status" value="1"/>
</dbReference>
<evidence type="ECO:0000256" key="2">
    <source>
        <dbReference type="ARBA" id="ARBA00022692"/>
    </source>
</evidence>
<feature type="transmembrane region" description="Helical" evidence="5">
    <location>
        <begin position="75"/>
        <end position="93"/>
    </location>
</feature>
<feature type="transmembrane region" description="Helical" evidence="5">
    <location>
        <begin position="41"/>
        <end position="63"/>
    </location>
</feature>
<feature type="chain" id="PRO_5012937585" description="Membrane transporter protein" evidence="6">
    <location>
        <begin position="18"/>
        <end position="279"/>
    </location>
</feature>
<dbReference type="PANTHER" id="PTHR43701:SF5">
    <property type="entry name" value="MEMBRANE TRANSPORTER PROTEIN-RELATED"/>
    <property type="match status" value="1"/>
</dbReference>
<feature type="transmembrane region" description="Helical" evidence="5">
    <location>
        <begin position="145"/>
        <end position="178"/>
    </location>
</feature>
<dbReference type="GO" id="GO:0016020">
    <property type="term" value="C:membrane"/>
    <property type="evidence" value="ECO:0007669"/>
    <property type="project" value="UniProtKB-SubCell"/>
</dbReference>
<feature type="transmembrane region" description="Helical" evidence="5">
    <location>
        <begin position="113"/>
        <end position="133"/>
    </location>
</feature>
<feature type="transmembrane region" description="Helical" evidence="5">
    <location>
        <begin position="222"/>
        <end position="242"/>
    </location>
</feature>
<evidence type="ECO:0000256" key="4">
    <source>
        <dbReference type="ARBA" id="ARBA00023136"/>
    </source>
</evidence>
<dbReference type="Proteomes" id="UP000193920">
    <property type="component" value="Unassembled WGS sequence"/>
</dbReference>
<dbReference type="InterPro" id="IPR051598">
    <property type="entry name" value="TSUP/Inactive_protease-like"/>
</dbReference>
<evidence type="ECO:0000256" key="1">
    <source>
        <dbReference type="ARBA" id="ARBA00004141"/>
    </source>
</evidence>
<keyword evidence="6" id="KW-0732">Signal</keyword>
<dbReference type="EMBL" id="MCOG01000042">
    <property type="protein sequence ID" value="ORY70689.1"/>
    <property type="molecule type" value="Genomic_DNA"/>
</dbReference>
<evidence type="ECO:0000256" key="5">
    <source>
        <dbReference type="SAM" id="Phobius"/>
    </source>
</evidence>
<keyword evidence="2 5" id="KW-0812">Transmembrane</keyword>
<evidence type="ECO:0000313" key="8">
    <source>
        <dbReference type="Proteomes" id="UP000193920"/>
    </source>
</evidence>
<dbReference type="PANTHER" id="PTHR43701">
    <property type="entry name" value="MEMBRANE TRANSPORTER PROTEIN MJ0441-RELATED"/>
    <property type="match status" value="1"/>
</dbReference>
<dbReference type="InterPro" id="IPR002781">
    <property type="entry name" value="TM_pro_TauE-like"/>
</dbReference>